<dbReference type="SUPFAM" id="SSF103473">
    <property type="entry name" value="MFS general substrate transporter"/>
    <property type="match status" value="1"/>
</dbReference>
<feature type="transmembrane region" description="Helical" evidence="7">
    <location>
        <begin position="291"/>
        <end position="314"/>
    </location>
</feature>
<evidence type="ECO:0000256" key="3">
    <source>
        <dbReference type="ARBA" id="ARBA00022692"/>
    </source>
</evidence>
<dbReference type="Pfam" id="PF07690">
    <property type="entry name" value="MFS_1"/>
    <property type="match status" value="1"/>
</dbReference>
<keyword evidence="3 7" id="KW-0812">Transmembrane</keyword>
<name>A0A507BIK3_9PEZI</name>
<dbReference type="InterPro" id="IPR036259">
    <property type="entry name" value="MFS_trans_sf"/>
</dbReference>
<dbReference type="EMBL" id="SKBQ01000010">
    <property type="protein sequence ID" value="TPX18594.1"/>
    <property type="molecule type" value="Genomic_DNA"/>
</dbReference>
<feature type="region of interest" description="Disordered" evidence="6">
    <location>
        <begin position="1"/>
        <end position="21"/>
    </location>
</feature>
<dbReference type="Gene3D" id="1.20.1250.20">
    <property type="entry name" value="MFS general substrate transporter like domains"/>
    <property type="match status" value="2"/>
</dbReference>
<comment type="subcellular location">
    <subcellularLocation>
        <location evidence="1">Membrane</location>
        <topology evidence="1">Multi-pass membrane protein</topology>
    </subcellularLocation>
</comment>
<dbReference type="PANTHER" id="PTHR43791">
    <property type="entry name" value="PERMEASE-RELATED"/>
    <property type="match status" value="1"/>
</dbReference>
<dbReference type="InParanoid" id="A0A507BIK3"/>
<protein>
    <recommendedName>
        <fullName evidence="10">Allantoate permease</fullName>
    </recommendedName>
</protein>
<feature type="transmembrane region" description="Helical" evidence="7">
    <location>
        <begin position="105"/>
        <end position="125"/>
    </location>
</feature>
<dbReference type="FunCoup" id="A0A507BIK3">
    <property type="interactions" value="112"/>
</dbReference>
<evidence type="ECO:0000256" key="1">
    <source>
        <dbReference type="ARBA" id="ARBA00004141"/>
    </source>
</evidence>
<keyword evidence="2" id="KW-0813">Transport</keyword>
<feature type="transmembrane region" description="Helical" evidence="7">
    <location>
        <begin position="413"/>
        <end position="436"/>
    </location>
</feature>
<feature type="transmembrane region" description="Helical" evidence="7">
    <location>
        <begin position="188"/>
        <end position="208"/>
    </location>
</feature>
<dbReference type="GO" id="GO:0022857">
    <property type="term" value="F:transmembrane transporter activity"/>
    <property type="evidence" value="ECO:0007669"/>
    <property type="project" value="InterPro"/>
</dbReference>
<organism evidence="8 9">
    <name type="scientific">Thyridium curvatum</name>
    <dbReference type="NCBI Taxonomy" id="1093900"/>
    <lineage>
        <taxon>Eukaryota</taxon>
        <taxon>Fungi</taxon>
        <taxon>Dikarya</taxon>
        <taxon>Ascomycota</taxon>
        <taxon>Pezizomycotina</taxon>
        <taxon>Sordariomycetes</taxon>
        <taxon>Sordariomycetidae</taxon>
        <taxon>Thyridiales</taxon>
        <taxon>Thyridiaceae</taxon>
        <taxon>Thyridium</taxon>
    </lineage>
</organism>
<sequence length="476" mass="52643">MEKTPAANEQADGPQKPEPAVFEPIDPAVERRVLRKLDLLLLPLLCICYMLQFLDKSSLNYATLMNIRQDLNLVGSQYSWASSIFYFGYLLMSYPTSYFIVKFPIGYYVSSAVILWAAIIMVHAACHDFAGIATVRFFLGVTEATVAPAFAILVGSFYKRSEQPLRQCFWFVGNAFAGIIGVEGEFGVLFLLFGGCTIVWGVVMVLFLPNSPGTCRFLTPEERDVAVRRLQTSAAKQTTNYKMYQVKEALLDPQTWILVVYQFCMNIPNGGLTSFGSLIISGFGYSTFRTLILQIPVACAQIFWILLSAGLATYLKNARLPTMIFMVLISVVGTVMMFAINKSQKEARLAGFCLTVAYVANLPLTMSVVTANVAGYTKRTVVLSLTFIAYCVGNIAGPQFFISNEAPGYRSGLIAGVCGFAIAALMLILLAVYYLLQNRSRNAEGAGMDGVHQINGEEIMDDDQTDKEHRGFRYVF</sequence>
<feature type="transmembrane region" description="Helical" evidence="7">
    <location>
        <begin position="352"/>
        <end position="375"/>
    </location>
</feature>
<dbReference type="GO" id="GO:0016020">
    <property type="term" value="C:membrane"/>
    <property type="evidence" value="ECO:0007669"/>
    <property type="project" value="UniProtKB-SubCell"/>
</dbReference>
<dbReference type="GeneID" id="41969898"/>
<evidence type="ECO:0000313" key="9">
    <source>
        <dbReference type="Proteomes" id="UP000319257"/>
    </source>
</evidence>
<proteinExistence type="predicted"/>
<feature type="transmembrane region" description="Helical" evidence="7">
    <location>
        <begin position="74"/>
        <end position="93"/>
    </location>
</feature>
<dbReference type="PANTHER" id="PTHR43791:SF103">
    <property type="entry name" value="MAJOR FACILITATOR SUPERFAMILY (MFS) PROFILE DOMAIN-CONTAINING PROTEIN-RELATED"/>
    <property type="match status" value="1"/>
</dbReference>
<evidence type="ECO:0000256" key="4">
    <source>
        <dbReference type="ARBA" id="ARBA00022989"/>
    </source>
</evidence>
<evidence type="ECO:0000313" key="8">
    <source>
        <dbReference type="EMBL" id="TPX18594.1"/>
    </source>
</evidence>
<dbReference type="InterPro" id="IPR011701">
    <property type="entry name" value="MFS"/>
</dbReference>
<comment type="caution">
    <text evidence="8">The sequence shown here is derived from an EMBL/GenBank/DDBJ whole genome shotgun (WGS) entry which is preliminary data.</text>
</comment>
<evidence type="ECO:0000256" key="2">
    <source>
        <dbReference type="ARBA" id="ARBA00022448"/>
    </source>
</evidence>
<keyword evidence="9" id="KW-1185">Reference proteome</keyword>
<reference evidence="8 9" key="1">
    <citation type="submission" date="2019-06" db="EMBL/GenBank/DDBJ databases">
        <title>Draft genome sequence of the filamentous fungus Phialemoniopsis curvata isolated from diesel fuel.</title>
        <authorList>
            <person name="Varaljay V.A."/>
            <person name="Lyon W.J."/>
            <person name="Crouch A.L."/>
            <person name="Drake C.E."/>
            <person name="Hollomon J.M."/>
            <person name="Nadeau L.J."/>
            <person name="Nunn H.S."/>
            <person name="Stevenson B.S."/>
            <person name="Bojanowski C.L."/>
            <person name="Crookes-Goodson W.J."/>
        </authorList>
    </citation>
    <scope>NUCLEOTIDE SEQUENCE [LARGE SCALE GENOMIC DNA]</scope>
    <source>
        <strain evidence="8 9">D216</strain>
    </source>
</reference>
<feature type="transmembrane region" description="Helical" evidence="7">
    <location>
        <begin position="137"/>
        <end position="158"/>
    </location>
</feature>
<feature type="transmembrane region" description="Helical" evidence="7">
    <location>
        <begin position="320"/>
        <end position="340"/>
    </location>
</feature>
<dbReference type="OrthoDB" id="6730379at2759"/>
<keyword evidence="5 7" id="KW-0472">Membrane</keyword>
<keyword evidence="4 7" id="KW-1133">Transmembrane helix</keyword>
<evidence type="ECO:0000256" key="5">
    <source>
        <dbReference type="ARBA" id="ARBA00023136"/>
    </source>
</evidence>
<evidence type="ECO:0008006" key="10">
    <source>
        <dbReference type="Google" id="ProtNLM"/>
    </source>
</evidence>
<feature type="transmembrane region" description="Helical" evidence="7">
    <location>
        <begin position="37"/>
        <end position="54"/>
    </location>
</feature>
<dbReference type="Proteomes" id="UP000319257">
    <property type="component" value="Unassembled WGS sequence"/>
</dbReference>
<accession>A0A507BIK3</accession>
<evidence type="ECO:0000256" key="7">
    <source>
        <dbReference type="SAM" id="Phobius"/>
    </source>
</evidence>
<dbReference type="AlphaFoldDB" id="A0A507BIK3"/>
<dbReference type="RefSeq" id="XP_031000305.1">
    <property type="nucleotide sequence ID" value="XM_031136642.1"/>
</dbReference>
<feature type="transmembrane region" description="Helical" evidence="7">
    <location>
        <begin position="381"/>
        <end position="401"/>
    </location>
</feature>
<evidence type="ECO:0000256" key="6">
    <source>
        <dbReference type="SAM" id="MobiDB-lite"/>
    </source>
</evidence>
<gene>
    <name evidence="8" type="ORF">E0L32_002451</name>
</gene>